<dbReference type="GO" id="GO:0071111">
    <property type="term" value="F:cyclic-guanylate-specific phosphodiesterase activity"/>
    <property type="evidence" value="ECO:0007669"/>
    <property type="project" value="UniProtKB-EC"/>
</dbReference>
<dbReference type="FunFam" id="3.20.20.450:FF:000001">
    <property type="entry name" value="Cyclic di-GMP phosphodiesterase yahA"/>
    <property type="match status" value="1"/>
</dbReference>
<dbReference type="Pfam" id="PF00990">
    <property type="entry name" value="GGDEF"/>
    <property type="match status" value="1"/>
</dbReference>
<dbReference type="InterPro" id="IPR029787">
    <property type="entry name" value="Nucleotide_cyclase"/>
</dbReference>
<dbReference type="CDD" id="cd01948">
    <property type="entry name" value="EAL"/>
    <property type="match status" value="1"/>
</dbReference>
<dbReference type="KEGG" id="mana:MAMMFC1_00573"/>
<keyword evidence="6" id="KW-1185">Reference proteome</keyword>
<dbReference type="GO" id="GO:0016020">
    <property type="term" value="C:membrane"/>
    <property type="evidence" value="ECO:0007669"/>
    <property type="project" value="InterPro"/>
</dbReference>
<dbReference type="AlphaFoldDB" id="A0A348AFT5"/>
<evidence type="ECO:0000259" key="2">
    <source>
        <dbReference type="PROSITE" id="PS50883"/>
    </source>
</evidence>
<feature type="domain" description="HAMP" evidence="3">
    <location>
        <begin position="213"/>
        <end position="268"/>
    </location>
</feature>
<dbReference type="InterPro" id="IPR043128">
    <property type="entry name" value="Rev_trsase/Diguanyl_cyclase"/>
</dbReference>
<dbReference type="SMART" id="SM00304">
    <property type="entry name" value="HAMP"/>
    <property type="match status" value="1"/>
</dbReference>
<feature type="domain" description="EAL" evidence="2">
    <location>
        <begin position="453"/>
        <end position="707"/>
    </location>
</feature>
<feature type="transmembrane region" description="Helical" evidence="1">
    <location>
        <begin position="12"/>
        <end position="33"/>
    </location>
</feature>
<dbReference type="SUPFAM" id="SSF141868">
    <property type="entry name" value="EAL domain-like"/>
    <property type="match status" value="1"/>
</dbReference>
<feature type="domain" description="GGDEF" evidence="4">
    <location>
        <begin position="311"/>
        <end position="444"/>
    </location>
</feature>
<sequence>MRFGDLKIAHKLLCFFLLIVVFLISVGYVGYFVSQSMSDSMQIMYQKRMQPMHILDECRAQNKEAQVITQALLLIPMNKADQNNLLTRGLERFNAIDSLLIKYEGLVTGEIEKQWLAELWNEMTLYRIERQDAINIALTGNQFAAYEQYLKKALLHLDNSDALLQVMADHNAALAESQYIEGYWLAAWSNPTIVFISLVCVILALILGWMLNRIITQPLNNMLIVVEEVAAGNYSGLAGYVPVCSQDEIGKLSQGFYKMSHALQKYFSELAEKNQQIYAFAYQDALTGLPNRRQFIDRMEILLREGEAENRGIAVLFIDLDSFKDINDTLGHNTGDGLLIAVAGRLALSLPEADTVARLGGDEFTIIFSHNAARQKVTELAQKILAAFLKPFSVSNNAFYITASIGISMCPHDGNNVDALLRAADTAMYAAKRRGKNNFQYYTEEMHEAISRRMILEKHLRTALQEEQLKMYYQPKVDPFSGQITGMEALIRWHDSELGEVSPAEFIPIAEETGLIIPLGAWVLRTVCRQNMKWQQEGVAFLRVAVNLSPRQFHQQQLVEQIIDILHETGLESKYLELEITEGALMDKTDETMNVLRQMKEIGIFISIDDFGTGYSSLEYLKQFPIDCLKIDKTFIDEINKQSMQSNIAQVIITLGNSLNLKVVAEGVETAEQLDFLKNHRCDEVQGYYFYHPLPIQDFEQLMRSKRGNGCQATLLQ</sequence>
<dbReference type="InterPro" id="IPR001633">
    <property type="entry name" value="EAL_dom"/>
</dbReference>
<dbReference type="SUPFAM" id="SSF158472">
    <property type="entry name" value="HAMP domain-like"/>
    <property type="match status" value="1"/>
</dbReference>
<evidence type="ECO:0000259" key="3">
    <source>
        <dbReference type="PROSITE" id="PS50885"/>
    </source>
</evidence>
<evidence type="ECO:0000256" key="1">
    <source>
        <dbReference type="SAM" id="Phobius"/>
    </source>
</evidence>
<dbReference type="InterPro" id="IPR000160">
    <property type="entry name" value="GGDEF_dom"/>
</dbReference>
<gene>
    <name evidence="5" type="primary">gmr_2</name>
    <name evidence="5" type="ORF">MAMMFC1_00573</name>
</gene>
<feature type="transmembrane region" description="Helical" evidence="1">
    <location>
        <begin position="193"/>
        <end position="212"/>
    </location>
</feature>
<keyword evidence="1" id="KW-0812">Transmembrane</keyword>
<evidence type="ECO:0000313" key="5">
    <source>
        <dbReference type="EMBL" id="BBB89933.1"/>
    </source>
</evidence>
<proteinExistence type="predicted"/>
<dbReference type="SMART" id="SM00052">
    <property type="entry name" value="EAL"/>
    <property type="match status" value="1"/>
</dbReference>
<name>A0A348AFT5_9FIRM</name>
<dbReference type="Pfam" id="PF00563">
    <property type="entry name" value="EAL"/>
    <property type="match status" value="1"/>
</dbReference>
<dbReference type="EC" id="3.1.4.52" evidence="5"/>
<dbReference type="Gene3D" id="3.30.70.270">
    <property type="match status" value="1"/>
</dbReference>
<dbReference type="PANTHER" id="PTHR44757">
    <property type="entry name" value="DIGUANYLATE CYCLASE DGCP"/>
    <property type="match status" value="1"/>
</dbReference>
<dbReference type="InterPro" id="IPR003660">
    <property type="entry name" value="HAMP_dom"/>
</dbReference>
<dbReference type="OrthoDB" id="9805474at2"/>
<keyword evidence="5" id="KW-0378">Hydrolase</keyword>
<dbReference type="InterPro" id="IPR024478">
    <property type="entry name" value="HlyB_4HB_MCP"/>
</dbReference>
<dbReference type="Pfam" id="PF00672">
    <property type="entry name" value="HAMP"/>
    <property type="match status" value="1"/>
</dbReference>
<dbReference type="PROSITE" id="PS50885">
    <property type="entry name" value="HAMP"/>
    <property type="match status" value="1"/>
</dbReference>
<dbReference type="InterPro" id="IPR052155">
    <property type="entry name" value="Biofilm_reg_signaling"/>
</dbReference>
<dbReference type="GO" id="GO:0007165">
    <property type="term" value="P:signal transduction"/>
    <property type="evidence" value="ECO:0007669"/>
    <property type="project" value="InterPro"/>
</dbReference>
<dbReference type="PANTHER" id="PTHR44757:SF2">
    <property type="entry name" value="BIOFILM ARCHITECTURE MAINTENANCE PROTEIN MBAA"/>
    <property type="match status" value="1"/>
</dbReference>
<evidence type="ECO:0000259" key="4">
    <source>
        <dbReference type="PROSITE" id="PS50887"/>
    </source>
</evidence>
<dbReference type="Gene3D" id="3.20.20.450">
    <property type="entry name" value="EAL domain"/>
    <property type="match status" value="1"/>
</dbReference>
<dbReference type="NCBIfam" id="TIGR00254">
    <property type="entry name" value="GGDEF"/>
    <property type="match status" value="1"/>
</dbReference>
<dbReference type="SMART" id="SM00267">
    <property type="entry name" value="GGDEF"/>
    <property type="match status" value="1"/>
</dbReference>
<accession>A0A348AFT5</accession>
<dbReference type="PROSITE" id="PS50887">
    <property type="entry name" value="GGDEF"/>
    <property type="match status" value="1"/>
</dbReference>
<keyword evidence="1" id="KW-0472">Membrane</keyword>
<protein>
    <submittedName>
        <fullName evidence="5">Cyclic di-GMP phosphodiesterase Gmr</fullName>
        <ecNumber evidence="5">3.1.4.52</ecNumber>
    </submittedName>
</protein>
<dbReference type="InterPro" id="IPR035919">
    <property type="entry name" value="EAL_sf"/>
</dbReference>
<evidence type="ECO:0000313" key="6">
    <source>
        <dbReference type="Proteomes" id="UP000276437"/>
    </source>
</evidence>
<keyword evidence="1" id="KW-1133">Transmembrane helix</keyword>
<dbReference type="Pfam" id="PF12729">
    <property type="entry name" value="4HB_MCP_1"/>
    <property type="match status" value="1"/>
</dbReference>
<reference evidence="5 6" key="1">
    <citation type="journal article" date="2018" name="Int. J. Syst. Evol. Microbiol.">
        <title>Methylomusa anaerophila gen. nov., sp. nov., an anaerobic methanol-utilizing bacterium isolated from a microbial fuel cell.</title>
        <authorList>
            <person name="Amano N."/>
            <person name="Yamamuro A."/>
            <person name="Miyahara M."/>
            <person name="Kouzuma A."/>
            <person name="Abe T."/>
            <person name="Watanabe K."/>
        </authorList>
    </citation>
    <scope>NUCLEOTIDE SEQUENCE [LARGE SCALE GENOMIC DNA]</scope>
    <source>
        <strain evidence="5 6">MMFC1</strain>
    </source>
</reference>
<dbReference type="CDD" id="cd01949">
    <property type="entry name" value="GGDEF"/>
    <property type="match status" value="1"/>
</dbReference>
<dbReference type="PROSITE" id="PS50883">
    <property type="entry name" value="EAL"/>
    <property type="match status" value="1"/>
</dbReference>
<dbReference type="FunFam" id="3.30.70.270:FF:000001">
    <property type="entry name" value="Diguanylate cyclase domain protein"/>
    <property type="match status" value="1"/>
</dbReference>
<dbReference type="EMBL" id="AP018449">
    <property type="protein sequence ID" value="BBB89933.1"/>
    <property type="molecule type" value="Genomic_DNA"/>
</dbReference>
<dbReference type="CDD" id="cd06225">
    <property type="entry name" value="HAMP"/>
    <property type="match status" value="1"/>
</dbReference>
<dbReference type="Proteomes" id="UP000276437">
    <property type="component" value="Chromosome"/>
</dbReference>
<organism evidence="5 6">
    <name type="scientific">Methylomusa anaerophila</name>
    <dbReference type="NCBI Taxonomy" id="1930071"/>
    <lineage>
        <taxon>Bacteria</taxon>
        <taxon>Bacillati</taxon>
        <taxon>Bacillota</taxon>
        <taxon>Negativicutes</taxon>
        <taxon>Selenomonadales</taxon>
        <taxon>Sporomusaceae</taxon>
        <taxon>Methylomusa</taxon>
    </lineage>
</organism>
<dbReference type="RefSeq" id="WP_126306311.1">
    <property type="nucleotide sequence ID" value="NZ_AP018449.1"/>
</dbReference>
<dbReference type="Gene3D" id="6.10.340.10">
    <property type="match status" value="1"/>
</dbReference>
<dbReference type="SUPFAM" id="SSF55073">
    <property type="entry name" value="Nucleotide cyclase"/>
    <property type="match status" value="1"/>
</dbReference>